<evidence type="ECO:0000256" key="6">
    <source>
        <dbReference type="ARBA" id="ARBA00022692"/>
    </source>
</evidence>
<comment type="caution">
    <text evidence="17">The sequence shown here is derived from an EMBL/GenBank/DDBJ whole genome shotgun (WGS) entry which is preliminary data.</text>
</comment>
<keyword evidence="7" id="KW-0479">Metal-binding</keyword>
<dbReference type="Pfam" id="PF13947">
    <property type="entry name" value="GUB_WAK_bind"/>
    <property type="match status" value="1"/>
</dbReference>
<dbReference type="GO" id="GO:0061630">
    <property type="term" value="F:ubiquitin protein ligase activity"/>
    <property type="evidence" value="ECO:0007669"/>
    <property type="project" value="UniProtKB-EC"/>
</dbReference>
<comment type="subcellular location">
    <subcellularLocation>
        <location evidence="2">Membrane</location>
        <topology evidence="2">Single-pass membrane protein</topology>
    </subcellularLocation>
</comment>
<dbReference type="GO" id="GO:0016301">
    <property type="term" value="F:kinase activity"/>
    <property type="evidence" value="ECO:0007669"/>
    <property type="project" value="UniProtKB-KW"/>
</dbReference>
<dbReference type="PANTHER" id="PTHR46279:SF9">
    <property type="entry name" value="OS01G0116300 PROTEIN"/>
    <property type="match status" value="1"/>
</dbReference>
<dbReference type="InterPro" id="IPR046948">
    <property type="entry name" value="ATL20-22-like"/>
</dbReference>
<feature type="chain" id="PRO_5042052598" description="RING-type E3 ubiquitin transferase" evidence="15">
    <location>
        <begin position="25"/>
        <end position="272"/>
    </location>
</feature>
<evidence type="ECO:0000256" key="14">
    <source>
        <dbReference type="ARBA" id="ARBA00024209"/>
    </source>
</evidence>
<evidence type="ECO:0000256" key="1">
    <source>
        <dbReference type="ARBA" id="ARBA00000900"/>
    </source>
</evidence>
<comment type="catalytic activity">
    <reaction evidence="1">
        <text>S-ubiquitinyl-[E2 ubiquitin-conjugating enzyme]-L-cysteine + [acceptor protein]-L-lysine = [E2 ubiquitin-conjugating enzyme]-L-cysteine + N(6)-ubiquitinyl-[acceptor protein]-L-lysine.</text>
        <dbReference type="EC" id="2.3.2.27"/>
    </reaction>
</comment>
<name>A0AAD7KNV9_QUISA</name>
<dbReference type="InterPro" id="IPR025287">
    <property type="entry name" value="WAK_GUB"/>
</dbReference>
<evidence type="ECO:0000256" key="2">
    <source>
        <dbReference type="ARBA" id="ARBA00004167"/>
    </source>
</evidence>
<evidence type="ECO:0000256" key="12">
    <source>
        <dbReference type="ARBA" id="ARBA00022989"/>
    </source>
</evidence>
<keyword evidence="6" id="KW-0812">Transmembrane</keyword>
<gene>
    <name evidence="17" type="ORF">O6P43_032436</name>
</gene>
<feature type="signal peptide" evidence="15">
    <location>
        <begin position="1"/>
        <end position="24"/>
    </location>
</feature>
<keyword evidence="10" id="KW-0833">Ubl conjugation pathway</keyword>
<evidence type="ECO:0000256" key="9">
    <source>
        <dbReference type="ARBA" id="ARBA00022771"/>
    </source>
</evidence>
<evidence type="ECO:0000259" key="16">
    <source>
        <dbReference type="Pfam" id="PF13947"/>
    </source>
</evidence>
<evidence type="ECO:0000256" key="11">
    <source>
        <dbReference type="ARBA" id="ARBA00022833"/>
    </source>
</evidence>
<organism evidence="17 18">
    <name type="scientific">Quillaja saponaria</name>
    <name type="common">Soap bark tree</name>
    <dbReference type="NCBI Taxonomy" id="32244"/>
    <lineage>
        <taxon>Eukaryota</taxon>
        <taxon>Viridiplantae</taxon>
        <taxon>Streptophyta</taxon>
        <taxon>Embryophyta</taxon>
        <taxon>Tracheophyta</taxon>
        <taxon>Spermatophyta</taxon>
        <taxon>Magnoliopsida</taxon>
        <taxon>eudicotyledons</taxon>
        <taxon>Gunneridae</taxon>
        <taxon>Pentapetalae</taxon>
        <taxon>rosids</taxon>
        <taxon>fabids</taxon>
        <taxon>Fabales</taxon>
        <taxon>Quillajaceae</taxon>
        <taxon>Quillaja</taxon>
    </lineage>
</organism>
<proteinExistence type="inferred from homology"/>
<comment type="pathway">
    <text evidence="3">Protein modification; protein ubiquitination.</text>
</comment>
<protein>
    <recommendedName>
        <fullName evidence="4">RING-type E3 ubiquitin transferase</fullName>
        <ecNumber evidence="4">2.3.2.27</ecNumber>
    </recommendedName>
</protein>
<dbReference type="KEGG" id="qsa:O6P43_032436"/>
<evidence type="ECO:0000256" key="4">
    <source>
        <dbReference type="ARBA" id="ARBA00012483"/>
    </source>
</evidence>
<dbReference type="GO" id="GO:0008270">
    <property type="term" value="F:zinc ion binding"/>
    <property type="evidence" value="ECO:0007669"/>
    <property type="project" value="UniProtKB-KW"/>
</dbReference>
<evidence type="ECO:0000256" key="10">
    <source>
        <dbReference type="ARBA" id="ARBA00022786"/>
    </source>
</evidence>
<evidence type="ECO:0000256" key="8">
    <source>
        <dbReference type="ARBA" id="ARBA00022729"/>
    </source>
</evidence>
<dbReference type="PANTHER" id="PTHR46279">
    <property type="entry name" value="RING/U-BOX SUPERFAMILY PROTEIN"/>
    <property type="match status" value="1"/>
</dbReference>
<keyword evidence="11" id="KW-0862">Zinc</keyword>
<feature type="domain" description="Wall-associated receptor kinase galacturonan-binding" evidence="16">
    <location>
        <begin position="28"/>
        <end position="94"/>
    </location>
</feature>
<keyword evidence="5" id="KW-0808">Transferase</keyword>
<evidence type="ECO:0000313" key="17">
    <source>
        <dbReference type="EMBL" id="KAJ7942814.1"/>
    </source>
</evidence>
<dbReference type="AlphaFoldDB" id="A0AAD7KNV9"/>
<evidence type="ECO:0000256" key="5">
    <source>
        <dbReference type="ARBA" id="ARBA00022679"/>
    </source>
</evidence>
<evidence type="ECO:0000256" key="15">
    <source>
        <dbReference type="SAM" id="SignalP"/>
    </source>
</evidence>
<keyword evidence="8 15" id="KW-0732">Signal</keyword>
<keyword evidence="9" id="KW-0863">Zinc-finger</keyword>
<evidence type="ECO:0000313" key="18">
    <source>
        <dbReference type="Proteomes" id="UP001163823"/>
    </source>
</evidence>
<dbReference type="EMBL" id="JARAOO010000014">
    <property type="protein sequence ID" value="KAJ7942814.1"/>
    <property type="molecule type" value="Genomic_DNA"/>
</dbReference>
<dbReference type="EC" id="2.3.2.27" evidence="4"/>
<keyword evidence="18" id="KW-1185">Reference proteome</keyword>
<keyword evidence="12" id="KW-1133">Transmembrane helix</keyword>
<dbReference type="GO" id="GO:0030247">
    <property type="term" value="F:polysaccharide binding"/>
    <property type="evidence" value="ECO:0007669"/>
    <property type="project" value="InterPro"/>
</dbReference>
<reference evidence="17" key="1">
    <citation type="journal article" date="2023" name="Science">
        <title>Elucidation of the pathway for biosynthesis of saponin adjuvants from the soapbark tree.</title>
        <authorList>
            <person name="Reed J."/>
            <person name="Orme A."/>
            <person name="El-Demerdash A."/>
            <person name="Owen C."/>
            <person name="Martin L.B.B."/>
            <person name="Misra R.C."/>
            <person name="Kikuchi S."/>
            <person name="Rejzek M."/>
            <person name="Martin A.C."/>
            <person name="Harkess A."/>
            <person name="Leebens-Mack J."/>
            <person name="Louveau T."/>
            <person name="Stephenson M.J."/>
            <person name="Osbourn A."/>
        </authorList>
    </citation>
    <scope>NUCLEOTIDE SEQUENCE</scope>
    <source>
        <strain evidence="17">S10</strain>
    </source>
</reference>
<evidence type="ECO:0000256" key="13">
    <source>
        <dbReference type="ARBA" id="ARBA00023136"/>
    </source>
</evidence>
<accession>A0AAD7KNV9</accession>
<dbReference type="GO" id="GO:0016020">
    <property type="term" value="C:membrane"/>
    <property type="evidence" value="ECO:0007669"/>
    <property type="project" value="UniProtKB-SubCell"/>
</dbReference>
<sequence length="272" mass="30809">MKMVRYLVFCLSFIVLLFVQLGLSQNECIESKCGRGGPIVQFPFKIKDSKLDHCGYPGFDLSCTDKHDTLLELPAIPVKFFVRSIDYKSQVLEVYGPNNCFLRQLLGLNISLTSPFKFQPDQFSNNYSIFDCSSSEGNIGYEDYCSIIDTCYQICAVLSDFRDISGFEKPSCTKMGDILLSWRFDKSSLSLSWTNPNCSVCEAEGKSCKMKNNGTEGKIECSHIPKPIKGKSTKIIAINSEQLFFEEVENNKKWRQTMDEEIKAIKKMILGS</sequence>
<dbReference type="Proteomes" id="UP001163823">
    <property type="component" value="Chromosome 14"/>
</dbReference>
<evidence type="ECO:0000256" key="7">
    <source>
        <dbReference type="ARBA" id="ARBA00022723"/>
    </source>
</evidence>
<keyword evidence="17" id="KW-0418">Kinase</keyword>
<comment type="similarity">
    <text evidence="14">Belongs to the RING-type zinc finger family. ATL subfamily.</text>
</comment>
<evidence type="ECO:0000256" key="3">
    <source>
        <dbReference type="ARBA" id="ARBA00004906"/>
    </source>
</evidence>
<keyword evidence="13" id="KW-0472">Membrane</keyword>